<gene>
    <name evidence="11" type="ordered locus">CVAR_0229</name>
</gene>
<dbReference type="GO" id="GO:0016887">
    <property type="term" value="F:ATP hydrolysis activity"/>
    <property type="evidence" value="ECO:0007669"/>
    <property type="project" value="InterPro"/>
</dbReference>
<keyword evidence="3 8" id="KW-0812">Transmembrane</keyword>
<dbReference type="InterPro" id="IPR027417">
    <property type="entry name" value="P-loop_NTPase"/>
</dbReference>
<sequence>MPDPSLTSALPTTVTTAAILRAALTADGRAWRLSACTLGLIVHSLGEASVPLLIGLVIDRAVIPGDVSALVTWLGVLGASYLVMSLSYQRAALGMVRVYGHGEHDLRQLAAGRVLHPRGTAGKDRPTGEVLSVATNDTYQVAGVAWSIVQQGATVAGLLAAAVALLLISVPLGVGVLVGAVGVLVLMQRLSRPMFARGRAEQSAVADASEVAADALSGLRIIHGLGAQDEISRRYRAASRRSRDTAVDSAVSLRTYDAVSEIISLLYLGILTFAAGWLTVGGLITPGQLVTVIGLAQFLKGSLAHIGTFGANWAYKRASAARLRDLLAEDFGLPAGTTGEDAATDAPQTGYLTWSTGGVRVHAVPGQLTGVRVPDAASARRVSDRLGFRTLPDPGELHFSGCDALTLGPDAWRRQVTAPPHEATIFTGSLRDNVTLGDGPLDDAVVTSTALDDVIDHLGSADVELGEGGRRLSGGQRQRVALARALHTAGPVLVLDEPLSALDPVTCGDVAYGLAGLVASTGRVVVVVTSDRLLLDACSVIVDAAVTA</sequence>
<comment type="similarity">
    <text evidence="7">Belongs to the ABC transporter superfamily. Siderophore-Fe(3+) uptake transporter (SIUT) (TC 3.A.1.21) family.</text>
</comment>
<accession>G0HBW1</accession>
<dbReference type="InterPro" id="IPR036640">
    <property type="entry name" value="ABC1_TM_sf"/>
</dbReference>
<keyword evidence="4" id="KW-1278">Translocase</keyword>
<feature type="transmembrane region" description="Helical" evidence="8">
    <location>
        <begin position="262"/>
        <end position="284"/>
    </location>
</feature>
<feature type="domain" description="ABC transporter" evidence="9">
    <location>
        <begin position="321"/>
        <end position="546"/>
    </location>
</feature>
<keyword evidence="6 8" id="KW-0472">Membrane</keyword>
<evidence type="ECO:0000256" key="6">
    <source>
        <dbReference type="ARBA" id="ARBA00023136"/>
    </source>
</evidence>
<evidence type="ECO:0000256" key="1">
    <source>
        <dbReference type="ARBA" id="ARBA00004429"/>
    </source>
</evidence>
<dbReference type="Pfam" id="PF00664">
    <property type="entry name" value="ABC_membrane"/>
    <property type="match status" value="1"/>
</dbReference>
<dbReference type="Proteomes" id="UP000006659">
    <property type="component" value="Chromosome"/>
</dbReference>
<comment type="subcellular location">
    <subcellularLocation>
        <location evidence="1">Cell inner membrane</location>
        <topology evidence="1">Multi-pass membrane protein</topology>
    </subcellularLocation>
</comment>
<evidence type="ECO:0000256" key="5">
    <source>
        <dbReference type="ARBA" id="ARBA00022989"/>
    </source>
</evidence>
<dbReference type="Gene3D" id="1.20.1560.10">
    <property type="entry name" value="ABC transporter type 1, transmembrane domain"/>
    <property type="match status" value="1"/>
</dbReference>
<dbReference type="RefSeq" id="WP_014008770.1">
    <property type="nucleotide sequence ID" value="NC_015859.1"/>
</dbReference>
<proteinExistence type="inferred from homology"/>
<feature type="domain" description="ABC transmembrane type-1" evidence="10">
    <location>
        <begin position="35"/>
        <end position="309"/>
    </location>
</feature>
<evidence type="ECO:0000256" key="8">
    <source>
        <dbReference type="SAM" id="Phobius"/>
    </source>
</evidence>
<keyword evidence="5 8" id="KW-1133">Transmembrane helix</keyword>
<name>G0HBW1_CORVD</name>
<dbReference type="InterPro" id="IPR011527">
    <property type="entry name" value="ABC1_TM_dom"/>
</dbReference>
<dbReference type="InterPro" id="IPR039421">
    <property type="entry name" value="Type_1_exporter"/>
</dbReference>
<dbReference type="GO" id="GO:0005524">
    <property type="term" value="F:ATP binding"/>
    <property type="evidence" value="ECO:0007669"/>
    <property type="project" value="InterPro"/>
</dbReference>
<evidence type="ECO:0000256" key="2">
    <source>
        <dbReference type="ARBA" id="ARBA00022519"/>
    </source>
</evidence>
<dbReference type="AlphaFoldDB" id="G0HBW1"/>
<reference evidence="11 12" key="1">
    <citation type="journal article" date="2011" name="BMC Genomics">
        <title>Complete genome sequence of Corynebacterium variabile DSM 44702 isolated from the surface of smear-ripened cheeses and insights into cheese ripening and flavor generation.</title>
        <authorList>
            <person name="Schroeder J."/>
            <person name="Maus I."/>
            <person name="Trost E."/>
            <person name="Tauch A."/>
        </authorList>
    </citation>
    <scope>NUCLEOTIDE SEQUENCE [LARGE SCALE GENOMIC DNA]</scope>
    <source>
        <strain evidence="12">DSM 44702 / JCM 12073 / NCIMB 30131</strain>
    </source>
</reference>
<organism evidence="11 12">
    <name type="scientific">Corynebacterium variabile (strain DSM 44702 / CIP 107183 / JCM 12073 / NCIMB 30131)</name>
    <name type="common">Corynebacterium mooreparkense</name>
    <dbReference type="NCBI Taxonomy" id="858619"/>
    <lineage>
        <taxon>Bacteria</taxon>
        <taxon>Bacillati</taxon>
        <taxon>Actinomycetota</taxon>
        <taxon>Actinomycetes</taxon>
        <taxon>Mycobacteriales</taxon>
        <taxon>Corynebacteriaceae</taxon>
        <taxon>Corynebacterium</taxon>
    </lineage>
</organism>
<dbReference type="STRING" id="858619.CVAR_0229"/>
<dbReference type="SUPFAM" id="SSF52540">
    <property type="entry name" value="P-loop containing nucleoside triphosphate hydrolases"/>
    <property type="match status" value="1"/>
</dbReference>
<dbReference type="PROSITE" id="PS50929">
    <property type="entry name" value="ABC_TM1F"/>
    <property type="match status" value="1"/>
</dbReference>
<evidence type="ECO:0000256" key="4">
    <source>
        <dbReference type="ARBA" id="ARBA00022967"/>
    </source>
</evidence>
<dbReference type="PROSITE" id="PS50893">
    <property type="entry name" value="ABC_TRANSPORTER_2"/>
    <property type="match status" value="1"/>
</dbReference>
<feature type="transmembrane region" description="Helical" evidence="8">
    <location>
        <begin position="158"/>
        <end position="187"/>
    </location>
</feature>
<dbReference type="eggNOG" id="COG1132">
    <property type="taxonomic scope" value="Bacteria"/>
</dbReference>
<evidence type="ECO:0000313" key="12">
    <source>
        <dbReference type="Proteomes" id="UP000006659"/>
    </source>
</evidence>
<keyword evidence="2" id="KW-1003">Cell membrane</keyword>
<dbReference type="PROSITE" id="PS00211">
    <property type="entry name" value="ABC_TRANSPORTER_1"/>
    <property type="match status" value="1"/>
</dbReference>
<dbReference type="PANTHER" id="PTHR24221:SF654">
    <property type="entry name" value="ATP-BINDING CASSETTE SUB-FAMILY B MEMBER 6"/>
    <property type="match status" value="1"/>
</dbReference>
<dbReference type="GO" id="GO:0140359">
    <property type="term" value="F:ABC-type transporter activity"/>
    <property type="evidence" value="ECO:0007669"/>
    <property type="project" value="InterPro"/>
</dbReference>
<evidence type="ECO:0000313" key="11">
    <source>
        <dbReference type="EMBL" id="AEK35576.1"/>
    </source>
</evidence>
<dbReference type="PANTHER" id="PTHR24221">
    <property type="entry name" value="ATP-BINDING CASSETTE SUB-FAMILY B"/>
    <property type="match status" value="1"/>
</dbReference>
<feature type="transmembrane region" description="Helical" evidence="8">
    <location>
        <begin position="70"/>
        <end position="88"/>
    </location>
</feature>
<dbReference type="EMBL" id="CP002917">
    <property type="protein sequence ID" value="AEK35576.1"/>
    <property type="molecule type" value="Genomic_DNA"/>
</dbReference>
<keyword evidence="2" id="KW-0997">Cell inner membrane</keyword>
<dbReference type="Pfam" id="PF00005">
    <property type="entry name" value="ABC_tran"/>
    <property type="match status" value="1"/>
</dbReference>
<evidence type="ECO:0000259" key="10">
    <source>
        <dbReference type="PROSITE" id="PS50929"/>
    </source>
</evidence>
<evidence type="ECO:0000259" key="9">
    <source>
        <dbReference type="PROSITE" id="PS50893"/>
    </source>
</evidence>
<evidence type="ECO:0000256" key="7">
    <source>
        <dbReference type="ARBA" id="ARBA00023455"/>
    </source>
</evidence>
<dbReference type="Gene3D" id="3.40.50.300">
    <property type="entry name" value="P-loop containing nucleotide triphosphate hydrolases"/>
    <property type="match status" value="1"/>
</dbReference>
<dbReference type="KEGG" id="cva:CVAR_0229"/>
<dbReference type="HOGENOM" id="CLU_000604_84_3_11"/>
<feature type="transmembrane region" description="Helical" evidence="8">
    <location>
        <begin position="38"/>
        <end position="58"/>
    </location>
</feature>
<dbReference type="GO" id="GO:0005886">
    <property type="term" value="C:plasma membrane"/>
    <property type="evidence" value="ECO:0007669"/>
    <property type="project" value="UniProtKB-SubCell"/>
</dbReference>
<dbReference type="SUPFAM" id="SSF90123">
    <property type="entry name" value="ABC transporter transmembrane region"/>
    <property type="match status" value="1"/>
</dbReference>
<protein>
    <submittedName>
        <fullName evidence="11">Putative membrane protein</fullName>
    </submittedName>
</protein>
<dbReference type="InterPro" id="IPR017871">
    <property type="entry name" value="ABC_transporter-like_CS"/>
</dbReference>
<evidence type="ECO:0000256" key="3">
    <source>
        <dbReference type="ARBA" id="ARBA00022692"/>
    </source>
</evidence>
<dbReference type="InterPro" id="IPR003439">
    <property type="entry name" value="ABC_transporter-like_ATP-bd"/>
</dbReference>